<evidence type="ECO:0000313" key="2">
    <source>
        <dbReference type="EMBL" id="TJZ75563.1"/>
    </source>
</evidence>
<keyword evidence="1" id="KW-1133">Transmembrane helix</keyword>
<reference evidence="2 3" key="1">
    <citation type="submission" date="2019-04" db="EMBL/GenBank/DDBJ databases">
        <title>Chitiniphilus eburnea sp. nov., a novel chitinolytic bacterium isolated from aquaculture sludge.</title>
        <authorList>
            <person name="Sheng M."/>
        </authorList>
    </citation>
    <scope>NUCLEOTIDE SEQUENCE [LARGE SCALE GENOMIC DNA]</scope>
    <source>
        <strain evidence="2 3">HX-2-15</strain>
    </source>
</reference>
<sequence>MDWKQIIGTVAPWLGTALGGPLGGLAVSAVADALGLSDRTEDAIKQAISGATPEQMLAIKSADQQFAARMQELGFANQQALAKIAADDRDSARRMAIADGGRTQRNLAYVIVGAALVCGAGILFAQVQADSTLAGVVIGYLFNEAGAASAFFFGEAKNRFWVKTE</sequence>
<keyword evidence="1" id="KW-0472">Membrane</keyword>
<dbReference type="OrthoDB" id="9000966at2"/>
<keyword evidence="1" id="KW-0812">Transmembrane</keyword>
<accession>A0A4U0Q3B6</accession>
<evidence type="ECO:0000256" key="1">
    <source>
        <dbReference type="SAM" id="Phobius"/>
    </source>
</evidence>
<dbReference type="RefSeq" id="WP_136772476.1">
    <property type="nucleotide sequence ID" value="NZ_SUMF01000004.1"/>
</dbReference>
<keyword evidence="3" id="KW-1185">Reference proteome</keyword>
<gene>
    <name evidence="2" type="ORF">FAZ21_06505</name>
</gene>
<protein>
    <submittedName>
        <fullName evidence="2">Uncharacterized protein</fullName>
    </submittedName>
</protein>
<name>A0A4U0Q3B6_9NEIS</name>
<feature type="transmembrane region" description="Helical" evidence="1">
    <location>
        <begin position="107"/>
        <end position="127"/>
    </location>
</feature>
<dbReference type="Proteomes" id="UP000310016">
    <property type="component" value="Unassembled WGS sequence"/>
</dbReference>
<evidence type="ECO:0000313" key="3">
    <source>
        <dbReference type="Proteomes" id="UP000310016"/>
    </source>
</evidence>
<comment type="caution">
    <text evidence="2">The sequence shown here is derived from an EMBL/GenBank/DDBJ whole genome shotgun (WGS) entry which is preliminary data.</text>
</comment>
<organism evidence="2 3">
    <name type="scientific">Chitiniphilus eburneus</name>
    <dbReference type="NCBI Taxonomy" id="2571148"/>
    <lineage>
        <taxon>Bacteria</taxon>
        <taxon>Pseudomonadati</taxon>
        <taxon>Pseudomonadota</taxon>
        <taxon>Betaproteobacteria</taxon>
        <taxon>Neisseriales</taxon>
        <taxon>Chitinibacteraceae</taxon>
        <taxon>Chitiniphilus</taxon>
    </lineage>
</organism>
<feature type="transmembrane region" description="Helical" evidence="1">
    <location>
        <begin position="133"/>
        <end position="153"/>
    </location>
</feature>
<dbReference type="AlphaFoldDB" id="A0A4U0Q3B6"/>
<proteinExistence type="predicted"/>
<dbReference type="EMBL" id="SUMF01000004">
    <property type="protein sequence ID" value="TJZ75563.1"/>
    <property type="molecule type" value="Genomic_DNA"/>
</dbReference>